<dbReference type="PANTHER" id="PTHR12993">
    <property type="entry name" value="N-ACETYLGLUCOSAMINYL-PHOSPHATIDYLINOSITOL DE-N-ACETYLASE-RELATED"/>
    <property type="match status" value="1"/>
</dbReference>
<name>A0A1U7H0R2_9CYAN</name>
<protein>
    <submittedName>
        <fullName evidence="1">GlcNAc-PI de-N-acetylase</fullName>
    </submittedName>
</protein>
<dbReference type="OrthoDB" id="9790023at2"/>
<gene>
    <name evidence="1" type="ORF">NIES592_10500</name>
</gene>
<evidence type="ECO:0000313" key="2">
    <source>
        <dbReference type="Proteomes" id="UP000186391"/>
    </source>
</evidence>
<organism evidence="1 2">
    <name type="scientific">Fischerella major NIES-592</name>
    <dbReference type="NCBI Taxonomy" id="210994"/>
    <lineage>
        <taxon>Bacteria</taxon>
        <taxon>Bacillati</taxon>
        <taxon>Cyanobacteriota</taxon>
        <taxon>Cyanophyceae</taxon>
        <taxon>Nostocales</taxon>
        <taxon>Hapalosiphonaceae</taxon>
        <taxon>Fischerella</taxon>
    </lineage>
</organism>
<dbReference type="AlphaFoldDB" id="A0A1U7H0R2"/>
<dbReference type="RefSeq" id="WP_073555710.1">
    <property type="nucleotide sequence ID" value="NZ_MRCA01000004.1"/>
</dbReference>
<accession>A0A1U7H0R2</accession>
<dbReference type="InterPro" id="IPR003737">
    <property type="entry name" value="GlcNAc_PI_deacetylase-related"/>
</dbReference>
<dbReference type="InterPro" id="IPR024078">
    <property type="entry name" value="LmbE-like_dom_sf"/>
</dbReference>
<comment type="caution">
    <text evidence="1">The sequence shown here is derived from an EMBL/GenBank/DDBJ whole genome shotgun (WGS) entry which is preliminary data.</text>
</comment>
<evidence type="ECO:0000313" key="1">
    <source>
        <dbReference type="EMBL" id="OKH14471.1"/>
    </source>
</evidence>
<dbReference type="EMBL" id="MRCA01000004">
    <property type="protein sequence ID" value="OKH14471.1"/>
    <property type="molecule type" value="Genomic_DNA"/>
</dbReference>
<proteinExistence type="predicted"/>
<sequence length="253" mass="29300">MYLQKISFLQGKLSNILQFIQAEILFDWILPQKSQPLTVTQKSTLVFSPHQDDETLGCGGLIALKRELGVPVKVVFITDGHKSYLDIKPEDIVQVRKQEAQEALNILGVASSDIYFIDQPDGELRQISDEQQLHTINQLVHILQSFQPEEIYVPHQKDKHPDHEATYDLVKDALNKSGIKAQLFQYTVWLFWGMPLLLFRLNLEKLGQSYVVSIKSVLEKKQRAFQVYRSQHHIFARSFIGRFFKPTEIFFKS</sequence>
<dbReference type="GO" id="GO:0016811">
    <property type="term" value="F:hydrolase activity, acting on carbon-nitrogen (but not peptide) bonds, in linear amides"/>
    <property type="evidence" value="ECO:0007669"/>
    <property type="project" value="TreeGrafter"/>
</dbReference>
<keyword evidence="2" id="KW-1185">Reference proteome</keyword>
<dbReference type="Gene3D" id="3.40.50.10320">
    <property type="entry name" value="LmbE-like"/>
    <property type="match status" value="1"/>
</dbReference>
<dbReference type="PANTHER" id="PTHR12993:SF29">
    <property type="entry name" value="BLR3841 PROTEIN"/>
    <property type="match status" value="1"/>
</dbReference>
<reference evidence="1 2" key="1">
    <citation type="submission" date="2016-11" db="EMBL/GenBank/DDBJ databases">
        <title>Draft Genome Sequences of Nine Cyanobacterial Strains from Diverse Habitats.</title>
        <authorList>
            <person name="Zhu T."/>
            <person name="Hou S."/>
            <person name="Lu X."/>
            <person name="Hess W.R."/>
        </authorList>
    </citation>
    <scope>NUCLEOTIDE SEQUENCE [LARGE SCALE GENOMIC DNA]</scope>
    <source>
        <strain evidence="1 2">NIES-592</strain>
    </source>
</reference>
<dbReference type="Proteomes" id="UP000186391">
    <property type="component" value="Unassembled WGS sequence"/>
</dbReference>
<dbReference type="SUPFAM" id="SSF102588">
    <property type="entry name" value="LmbE-like"/>
    <property type="match status" value="1"/>
</dbReference>
<dbReference type="Pfam" id="PF02585">
    <property type="entry name" value="PIG-L"/>
    <property type="match status" value="1"/>
</dbReference>